<feature type="transmembrane region" description="Helical" evidence="1">
    <location>
        <begin position="61"/>
        <end position="80"/>
    </location>
</feature>
<keyword evidence="3" id="KW-1185">Reference proteome</keyword>
<feature type="transmembrane region" description="Helical" evidence="1">
    <location>
        <begin position="87"/>
        <end position="107"/>
    </location>
</feature>
<keyword evidence="1" id="KW-0812">Transmembrane</keyword>
<dbReference type="Proteomes" id="UP001596417">
    <property type="component" value="Unassembled WGS sequence"/>
</dbReference>
<dbReference type="RefSeq" id="WP_264556276.1">
    <property type="nucleotide sequence ID" value="NZ_CP109980.1"/>
</dbReference>
<dbReference type="GeneID" id="76201865"/>
<reference evidence="2 3" key="1">
    <citation type="journal article" date="2019" name="Int. J. Syst. Evol. Microbiol.">
        <title>The Global Catalogue of Microorganisms (GCM) 10K type strain sequencing project: providing services to taxonomists for standard genome sequencing and annotation.</title>
        <authorList>
            <consortium name="The Broad Institute Genomics Platform"/>
            <consortium name="The Broad Institute Genome Sequencing Center for Infectious Disease"/>
            <person name="Wu L."/>
            <person name="Ma J."/>
        </authorList>
    </citation>
    <scope>NUCLEOTIDE SEQUENCE [LARGE SCALE GENOMIC DNA]</scope>
    <source>
        <strain evidence="2 3">RDMS1</strain>
    </source>
</reference>
<keyword evidence="1" id="KW-1133">Transmembrane helix</keyword>
<gene>
    <name evidence="2" type="ORF">ACFQL7_21855</name>
</gene>
<protein>
    <recommendedName>
        <fullName evidence="4">Integral membrane protein</fullName>
    </recommendedName>
</protein>
<evidence type="ECO:0000313" key="3">
    <source>
        <dbReference type="Proteomes" id="UP001596417"/>
    </source>
</evidence>
<organism evidence="2 3">
    <name type="scientific">Halocatena marina</name>
    <dbReference type="NCBI Taxonomy" id="2934937"/>
    <lineage>
        <taxon>Archaea</taxon>
        <taxon>Methanobacteriati</taxon>
        <taxon>Methanobacteriota</taxon>
        <taxon>Stenosarchaea group</taxon>
        <taxon>Halobacteria</taxon>
        <taxon>Halobacteriales</taxon>
        <taxon>Natronomonadaceae</taxon>
        <taxon>Halocatena</taxon>
    </lineage>
</organism>
<name>A0ABD5YSI9_9EURY</name>
<accession>A0ABD5YSI9</accession>
<sequence length="145" mass="15502">MESSTIESSENQADDQTRWGEVISRKRTMRALLGVEGISFVLAAIIHAGMLVQGYAHREAMIAESVIGAVLLVGVTITWIRPHATFSVAAVVQGFALLVTLIGAWTIIVGVGPRTVPDIVYHGIIIVVLIVGLGVAWRARGTESE</sequence>
<feature type="transmembrane region" description="Helical" evidence="1">
    <location>
        <begin position="31"/>
        <end position="55"/>
    </location>
</feature>
<evidence type="ECO:0000256" key="1">
    <source>
        <dbReference type="SAM" id="Phobius"/>
    </source>
</evidence>
<feature type="transmembrane region" description="Helical" evidence="1">
    <location>
        <begin position="119"/>
        <end position="137"/>
    </location>
</feature>
<proteinExistence type="predicted"/>
<evidence type="ECO:0008006" key="4">
    <source>
        <dbReference type="Google" id="ProtNLM"/>
    </source>
</evidence>
<keyword evidence="1" id="KW-0472">Membrane</keyword>
<comment type="caution">
    <text evidence="2">The sequence shown here is derived from an EMBL/GenBank/DDBJ whole genome shotgun (WGS) entry which is preliminary data.</text>
</comment>
<dbReference type="AlphaFoldDB" id="A0ABD5YSI9"/>
<evidence type="ECO:0000313" key="2">
    <source>
        <dbReference type="EMBL" id="MFC7192198.1"/>
    </source>
</evidence>
<dbReference type="EMBL" id="JBHTAX010000004">
    <property type="protein sequence ID" value="MFC7192198.1"/>
    <property type="molecule type" value="Genomic_DNA"/>
</dbReference>